<protein>
    <submittedName>
        <fullName evidence="2">Uncharacterized protein</fullName>
    </submittedName>
</protein>
<organism evidence="2">
    <name type="scientific">Pandoravirus neocaledonia</name>
    <dbReference type="NCBI Taxonomy" id="2107708"/>
    <lineage>
        <taxon>Viruses</taxon>
        <taxon>Pandoravirus</taxon>
    </lineage>
</organism>
<sequence length="109" mass="12316">MSCALRCVGETNRAAAVKIRQDLTGQHNKNKRKSRLAKGIHRRKKRRRAKKGGACTETPHSKLRSRLSPSAFCLPPMAQADLIMGFVAPFLRRQEKSAPCPFFARKKEK</sequence>
<feature type="region of interest" description="Disordered" evidence="1">
    <location>
        <begin position="23"/>
        <end position="62"/>
    </location>
</feature>
<proteinExistence type="predicted"/>
<evidence type="ECO:0000313" key="2">
    <source>
        <dbReference type="EMBL" id="AVK75906.1"/>
    </source>
</evidence>
<gene>
    <name evidence="2" type="ORF">pneo_cds_299</name>
</gene>
<feature type="compositionally biased region" description="Basic residues" evidence="1">
    <location>
        <begin position="28"/>
        <end position="51"/>
    </location>
</feature>
<dbReference type="RefSeq" id="YP_009481909.1">
    <property type="nucleotide sequence ID" value="NC_037666.1"/>
</dbReference>
<evidence type="ECO:0000256" key="1">
    <source>
        <dbReference type="SAM" id="MobiDB-lite"/>
    </source>
</evidence>
<dbReference type="EMBL" id="MG011690">
    <property type="protein sequence ID" value="AVK75906.1"/>
    <property type="molecule type" value="Genomic_DNA"/>
</dbReference>
<accession>A0A2U7UBT9</accession>
<dbReference type="GeneID" id="36842619"/>
<name>A0A2U7UBT9_9VIRU</name>
<dbReference type="KEGG" id="vg:36842619"/>
<dbReference type="Proteomes" id="UP000249287">
    <property type="component" value="Segment"/>
</dbReference>
<reference evidence="2" key="1">
    <citation type="journal article" date="2018" name="Nat. Commun.">
        <title>Diversity and evolution of the emerging Pandoraviridae family.</title>
        <authorList>
            <person name="Legendre M."/>
            <person name="Fabre E."/>
            <person name="Poirot O."/>
            <person name="Jeudy S."/>
            <person name="Lartigue A."/>
            <person name="Alempic J.M."/>
            <person name="Beucher L."/>
            <person name="Philippe N."/>
            <person name="Bertaux L."/>
            <person name="Christo-Foroux E."/>
            <person name="Labadie K."/>
            <person name="Coute Y."/>
            <person name="Abergel C."/>
            <person name="Claverie J.M."/>
        </authorList>
    </citation>
    <scope>NUCLEOTIDE SEQUENCE [LARGE SCALE GENOMIC DNA]</scope>
    <source>
        <strain evidence="2">Neocaledonia</strain>
    </source>
</reference>